<evidence type="ECO:0000313" key="1">
    <source>
        <dbReference type="EMBL" id="SFU39182.1"/>
    </source>
</evidence>
<accession>A0A1I7FSJ7</accession>
<reference evidence="1 2" key="1">
    <citation type="submission" date="2016-10" db="EMBL/GenBank/DDBJ databases">
        <authorList>
            <person name="de Groot N.N."/>
        </authorList>
    </citation>
    <scope>NUCLEOTIDE SEQUENCE [LARGE SCALE GENOMIC DNA]</scope>
    <source>
        <strain evidence="1 2">KHGC13</strain>
    </source>
</reference>
<dbReference type="GeneID" id="78354242"/>
<proteinExistence type="predicted"/>
<dbReference type="Proteomes" id="UP000198817">
    <property type="component" value="Unassembled WGS sequence"/>
</dbReference>
<dbReference type="AlphaFoldDB" id="A0A1I7FSJ7"/>
<dbReference type="RefSeq" id="WP_090162728.1">
    <property type="nucleotide sequence ID" value="NZ_FNBF01000006.1"/>
</dbReference>
<dbReference type="STRING" id="155865.SAMN05216515_103123"/>
<gene>
    <name evidence="1" type="ORF">SAMN05216508_103123</name>
</gene>
<protein>
    <submittedName>
        <fullName evidence="1">Uncharacterized protein</fullName>
    </submittedName>
</protein>
<name>A0A1I7FSJ7_9FIRM</name>
<dbReference type="OrthoDB" id="2078434at2"/>
<dbReference type="EMBL" id="FPBT01000003">
    <property type="protein sequence ID" value="SFU39182.1"/>
    <property type="molecule type" value="Genomic_DNA"/>
</dbReference>
<evidence type="ECO:0000313" key="2">
    <source>
        <dbReference type="Proteomes" id="UP000198817"/>
    </source>
</evidence>
<keyword evidence="2" id="KW-1185">Reference proteome</keyword>
<sequence>MTEFKFRVLPGGLQDASPGQDEKQYEKKLEYPVRRDALRFCRGWVTDTRLMGVVCMGLEWENTEPGWERMHQYFYFDAIEFGFDRFEYLLDGTEPARTRTENSFIGGLGAEKIAVTENQAVHLFHEAVRISRRHQVMLPEGREGYDFLLRSADELSEKDRLLLFRMTCVRHMMRNRAELANYYIMRACEHDEEGLRYLSGAEENSALFPGLPLQSFYQNEVETDPYGETALCRALTGYDDNGIYRYRLHVIRLTFGREPAAGGMSADIRRAFRELLPDASDDVTRAMAGPDMVVTGAEVVSSMEISDQEAYLNLSHKEYVTVYRYNGIPNAFGIDSTELTKRAMYIDEEDGYSLMIYHQDNNHVAKKSYHLYDDLMGIYHITGSGQLILSASTYRDSVTMELNLVASPVNSQLTMEKAYVFNEPVMNMFLESGESDFNAFLEQIIQK</sequence>
<organism evidence="1 2">
    <name type="scientific">Eubacterium pyruvativorans</name>
    <dbReference type="NCBI Taxonomy" id="155865"/>
    <lineage>
        <taxon>Bacteria</taxon>
        <taxon>Bacillati</taxon>
        <taxon>Bacillota</taxon>
        <taxon>Clostridia</taxon>
        <taxon>Eubacteriales</taxon>
        <taxon>Eubacteriaceae</taxon>
        <taxon>Eubacterium</taxon>
    </lineage>
</organism>